<evidence type="ECO:0000313" key="2">
    <source>
        <dbReference type="EMBL" id="GJT83682.1"/>
    </source>
</evidence>
<reference evidence="2" key="2">
    <citation type="submission" date="2022-01" db="EMBL/GenBank/DDBJ databases">
        <authorList>
            <person name="Yamashiro T."/>
            <person name="Shiraishi A."/>
            <person name="Satake H."/>
            <person name="Nakayama K."/>
        </authorList>
    </citation>
    <scope>NUCLEOTIDE SEQUENCE</scope>
</reference>
<comment type="caution">
    <text evidence="2">The sequence shown here is derived from an EMBL/GenBank/DDBJ whole genome shotgun (WGS) entry which is preliminary data.</text>
</comment>
<name>A0ABQ5H8V8_9ASTR</name>
<accession>A0ABQ5H8V8</accession>
<feature type="region of interest" description="Disordered" evidence="1">
    <location>
        <begin position="31"/>
        <end position="59"/>
    </location>
</feature>
<evidence type="ECO:0000313" key="3">
    <source>
        <dbReference type="Proteomes" id="UP001151760"/>
    </source>
</evidence>
<reference evidence="2" key="1">
    <citation type="journal article" date="2022" name="Int. J. Mol. Sci.">
        <title>Draft Genome of Tanacetum Coccineum: Genomic Comparison of Closely Related Tanacetum-Family Plants.</title>
        <authorList>
            <person name="Yamashiro T."/>
            <person name="Shiraishi A."/>
            <person name="Nakayama K."/>
            <person name="Satake H."/>
        </authorList>
    </citation>
    <scope>NUCLEOTIDE SEQUENCE</scope>
</reference>
<evidence type="ECO:0000256" key="1">
    <source>
        <dbReference type="SAM" id="MobiDB-lite"/>
    </source>
</evidence>
<keyword evidence="3" id="KW-1185">Reference proteome</keyword>
<dbReference type="EMBL" id="BQNB010019284">
    <property type="protein sequence ID" value="GJT83682.1"/>
    <property type="molecule type" value="Genomic_DNA"/>
</dbReference>
<sequence>MASFWQSSEHGLLAVGVATRIGCHITEIQQKSKGSKVKSSADVQAKKGKHKKNKPKKKPERLVLVAAAEDIQADSIDDSVATVSSVVSAGAAAVGKLAPFIGVGAGPVAAVAGPAAAIATTANAVKKLLA</sequence>
<feature type="compositionally biased region" description="Basic residues" evidence="1">
    <location>
        <begin position="46"/>
        <end position="59"/>
    </location>
</feature>
<proteinExistence type="predicted"/>
<dbReference type="Proteomes" id="UP001151760">
    <property type="component" value="Unassembled WGS sequence"/>
</dbReference>
<gene>
    <name evidence="2" type="ORF">Tco_1058024</name>
</gene>
<protein>
    <submittedName>
        <fullName evidence="2">Uncharacterized protein</fullName>
    </submittedName>
</protein>
<organism evidence="2 3">
    <name type="scientific">Tanacetum coccineum</name>
    <dbReference type="NCBI Taxonomy" id="301880"/>
    <lineage>
        <taxon>Eukaryota</taxon>
        <taxon>Viridiplantae</taxon>
        <taxon>Streptophyta</taxon>
        <taxon>Embryophyta</taxon>
        <taxon>Tracheophyta</taxon>
        <taxon>Spermatophyta</taxon>
        <taxon>Magnoliopsida</taxon>
        <taxon>eudicotyledons</taxon>
        <taxon>Gunneridae</taxon>
        <taxon>Pentapetalae</taxon>
        <taxon>asterids</taxon>
        <taxon>campanulids</taxon>
        <taxon>Asterales</taxon>
        <taxon>Asteraceae</taxon>
        <taxon>Asteroideae</taxon>
        <taxon>Anthemideae</taxon>
        <taxon>Anthemidinae</taxon>
        <taxon>Tanacetum</taxon>
    </lineage>
</organism>